<feature type="transmembrane region" description="Helical" evidence="7">
    <location>
        <begin position="189"/>
        <end position="210"/>
    </location>
</feature>
<dbReference type="InterPro" id="IPR013130">
    <property type="entry name" value="Fe3_Rdtase_TM_dom"/>
</dbReference>
<dbReference type="EMBL" id="CAICTM010001673">
    <property type="protein sequence ID" value="CAB9525432.1"/>
    <property type="molecule type" value="Genomic_DNA"/>
</dbReference>
<dbReference type="Gene3D" id="3.40.50.80">
    <property type="entry name" value="Nucleotide-binding domain of ferredoxin-NADP reductase (FNR) module"/>
    <property type="match status" value="1"/>
</dbReference>
<proteinExistence type="predicted"/>
<keyword evidence="3 7" id="KW-1133">Transmembrane helix</keyword>
<dbReference type="InterPro" id="IPR039261">
    <property type="entry name" value="FNR_nucleotide-bd"/>
</dbReference>
<dbReference type="Pfam" id="PF01794">
    <property type="entry name" value="Ferric_reduct"/>
    <property type="match status" value="1"/>
</dbReference>
<feature type="transmembrane region" description="Helical" evidence="7">
    <location>
        <begin position="230"/>
        <end position="253"/>
    </location>
</feature>
<comment type="caution">
    <text evidence="10">The sequence shown here is derived from an EMBL/GenBank/DDBJ whole genome shotgun (WGS) entry which is preliminary data.</text>
</comment>
<feature type="transmembrane region" description="Helical" evidence="7">
    <location>
        <begin position="442"/>
        <end position="462"/>
    </location>
</feature>
<gene>
    <name evidence="10" type="ORF">SEMRO_1675_G290410.1</name>
</gene>
<dbReference type="SUPFAM" id="SSF52343">
    <property type="entry name" value="Ferredoxin reductase-like, C-terminal NADP-linked domain"/>
    <property type="match status" value="1"/>
</dbReference>
<name>A0A9N8HU08_9STRA</name>
<evidence type="ECO:0000256" key="6">
    <source>
        <dbReference type="SAM" id="MobiDB-lite"/>
    </source>
</evidence>
<keyword evidence="4" id="KW-0560">Oxidoreductase</keyword>
<evidence type="ECO:0000256" key="4">
    <source>
        <dbReference type="ARBA" id="ARBA00023002"/>
    </source>
</evidence>
<dbReference type="AlphaFoldDB" id="A0A9N8HU08"/>
<dbReference type="PANTHER" id="PTHR11972:SF69">
    <property type="entry name" value="FERRIC REDUCTION OXIDASE 6-RELATED"/>
    <property type="match status" value="1"/>
</dbReference>
<protein>
    <submittedName>
        <fullName evidence="10">NADPH Oxidase</fullName>
    </submittedName>
</protein>
<evidence type="ECO:0000259" key="8">
    <source>
        <dbReference type="Pfam" id="PF01794"/>
    </source>
</evidence>
<evidence type="ECO:0000256" key="5">
    <source>
        <dbReference type="ARBA" id="ARBA00023136"/>
    </source>
</evidence>
<comment type="subcellular location">
    <subcellularLocation>
        <location evidence="1">Membrane</location>
        <topology evidence="1">Multi-pass membrane protein</topology>
    </subcellularLocation>
</comment>
<feature type="domain" description="Ferric reductase NAD binding" evidence="9">
    <location>
        <begin position="440"/>
        <end position="489"/>
    </location>
</feature>
<dbReference type="OrthoDB" id="167398at2759"/>
<evidence type="ECO:0000256" key="2">
    <source>
        <dbReference type="ARBA" id="ARBA00022692"/>
    </source>
</evidence>
<evidence type="ECO:0000259" key="9">
    <source>
        <dbReference type="Pfam" id="PF08030"/>
    </source>
</evidence>
<organism evidence="10 11">
    <name type="scientific">Seminavis robusta</name>
    <dbReference type="NCBI Taxonomy" id="568900"/>
    <lineage>
        <taxon>Eukaryota</taxon>
        <taxon>Sar</taxon>
        <taxon>Stramenopiles</taxon>
        <taxon>Ochrophyta</taxon>
        <taxon>Bacillariophyta</taxon>
        <taxon>Bacillariophyceae</taxon>
        <taxon>Bacillariophycidae</taxon>
        <taxon>Naviculales</taxon>
        <taxon>Naviculaceae</taxon>
        <taxon>Seminavis</taxon>
    </lineage>
</organism>
<keyword evidence="5 7" id="KW-0472">Membrane</keyword>
<evidence type="ECO:0000256" key="7">
    <source>
        <dbReference type="SAM" id="Phobius"/>
    </source>
</evidence>
<feature type="compositionally biased region" description="Basic and acidic residues" evidence="6">
    <location>
        <begin position="534"/>
        <end position="553"/>
    </location>
</feature>
<evidence type="ECO:0000256" key="1">
    <source>
        <dbReference type="ARBA" id="ARBA00004141"/>
    </source>
</evidence>
<reference evidence="10" key="1">
    <citation type="submission" date="2020-06" db="EMBL/GenBank/DDBJ databases">
        <authorList>
            <consortium name="Plant Systems Biology data submission"/>
        </authorList>
    </citation>
    <scope>NUCLEOTIDE SEQUENCE</scope>
    <source>
        <strain evidence="10">D6</strain>
    </source>
</reference>
<feature type="transmembrane region" description="Helical" evidence="7">
    <location>
        <begin position="67"/>
        <end position="93"/>
    </location>
</feature>
<keyword evidence="11" id="KW-1185">Reference proteome</keyword>
<dbReference type="Proteomes" id="UP001153069">
    <property type="component" value="Unassembled WGS sequence"/>
</dbReference>
<feature type="compositionally biased region" description="Polar residues" evidence="6">
    <location>
        <begin position="567"/>
        <end position="577"/>
    </location>
</feature>
<dbReference type="GO" id="GO:0005886">
    <property type="term" value="C:plasma membrane"/>
    <property type="evidence" value="ECO:0007669"/>
    <property type="project" value="TreeGrafter"/>
</dbReference>
<feature type="transmembrane region" description="Helical" evidence="7">
    <location>
        <begin position="582"/>
        <end position="599"/>
    </location>
</feature>
<feature type="transmembrane region" description="Helical" evidence="7">
    <location>
        <begin position="611"/>
        <end position="632"/>
    </location>
</feature>
<feature type="region of interest" description="Disordered" evidence="6">
    <location>
        <begin position="530"/>
        <end position="577"/>
    </location>
</feature>
<feature type="transmembrane region" description="Helical" evidence="7">
    <location>
        <begin position="350"/>
        <end position="373"/>
    </location>
</feature>
<dbReference type="InterPro" id="IPR013121">
    <property type="entry name" value="Fe_red_NAD-bd_6"/>
</dbReference>
<dbReference type="PANTHER" id="PTHR11972">
    <property type="entry name" value="NADPH OXIDASE"/>
    <property type="match status" value="1"/>
</dbReference>
<feature type="domain" description="Ferric oxidoreductase" evidence="8">
    <location>
        <begin position="241"/>
        <end position="395"/>
    </location>
</feature>
<keyword evidence="2 7" id="KW-0812">Transmembrane</keyword>
<sequence length="752" mass="85208">MTFEDHLALELTATQAGVVQDSAEGHVTSRRHAHPVSQGQLEDDLPSGEDAWLGWKQITAAKVYAKLMVVSVTVLLMFWFSYVVVICNSTYFWSPKNSDKDNPLEVLVCEPIKSVVLSWSWKLEEEHSGFPMWPATIVLTTILIVLPAVLLLVPISDSSNTKPCRTSRTSESWWQKMQIRFRFRGDPDIRLWSCILLIVPIATVLLVMLFKPIPEDVRQTMHQDVVTVVVTQLITSWANPTGYGAVVALPFFLVPVAKQSPLLSLLGLSPALAVGFHIWAGRICWVLASIHGTLHTIVAVFATNSNGSHKGMLETAIHNLVPMERNCWRWQSPGGFRKDEEPETYCYHSWLNLTGIIAVTALWILVMTSWNVIRRRYYRFFYHCHIIFGAIMMLFSILHFYWIAIYLMPGVVYYWFTILVDGFYDSGPDWVQESLGYGRDTLLFVAAGIGITPVLPVVINLWKKLSTSARGSPIDIHIHWYCRDPTLVQHVWAHYLKPLIAAETQLTQPAAHDHDGSNQQSRIHFCVHLTSSRSGDDDPTRDFDECDDEKQPDSSRGLVRGGDNDQRSPSGSPFQVSPRSTLRLAAVTMIITFGIHLWWYHEMSWNYRHRIFVRGYSLGVAIAVPILVFLLFEFSRWILAAHPQHALVSAEDDDDDDDVEKSSETLDEVALTNNDEKVIVKGTCRFSLVFNQGRPPLANVIHPIVESESPAVFFCGPGSLWTEMKGSVEAARKDRNDSSRRCCAWFKEHFEL</sequence>
<feature type="transmembrane region" description="Helical" evidence="7">
    <location>
        <begin position="132"/>
        <end position="153"/>
    </location>
</feature>
<feature type="transmembrane region" description="Helical" evidence="7">
    <location>
        <begin position="385"/>
        <end position="416"/>
    </location>
</feature>
<evidence type="ECO:0000313" key="11">
    <source>
        <dbReference type="Proteomes" id="UP001153069"/>
    </source>
</evidence>
<evidence type="ECO:0000313" key="10">
    <source>
        <dbReference type="EMBL" id="CAB9525432.1"/>
    </source>
</evidence>
<dbReference type="GO" id="GO:0016491">
    <property type="term" value="F:oxidoreductase activity"/>
    <property type="evidence" value="ECO:0007669"/>
    <property type="project" value="UniProtKB-KW"/>
</dbReference>
<accession>A0A9N8HU08</accession>
<dbReference type="Pfam" id="PF08030">
    <property type="entry name" value="NAD_binding_6"/>
    <property type="match status" value="1"/>
</dbReference>
<dbReference type="InterPro" id="IPR050369">
    <property type="entry name" value="RBOH/FRE"/>
</dbReference>
<evidence type="ECO:0000256" key="3">
    <source>
        <dbReference type="ARBA" id="ARBA00022989"/>
    </source>
</evidence>
<feature type="transmembrane region" description="Helical" evidence="7">
    <location>
        <begin position="265"/>
        <end position="288"/>
    </location>
</feature>